<dbReference type="CTD" id="20316195"/>
<dbReference type="RefSeq" id="XP_009164419.1">
    <property type="nucleotide sequence ID" value="XM_009166155.1"/>
</dbReference>
<dbReference type="KEGG" id="ovi:T265_02007"/>
<gene>
    <name evidence="1" type="ORF">T265_02007</name>
</gene>
<dbReference type="OrthoDB" id="247013at2759"/>
<dbReference type="AlphaFoldDB" id="A0A075A7W5"/>
<dbReference type="EMBL" id="KL596641">
    <property type="protein sequence ID" value="KER31770.1"/>
    <property type="molecule type" value="Genomic_DNA"/>
</dbReference>
<dbReference type="Proteomes" id="UP000054324">
    <property type="component" value="Unassembled WGS sequence"/>
</dbReference>
<protein>
    <submittedName>
        <fullName evidence="1">Uncharacterized protein</fullName>
    </submittedName>
</protein>
<evidence type="ECO:0000313" key="1">
    <source>
        <dbReference type="EMBL" id="KER31770.1"/>
    </source>
</evidence>
<sequence>MDHTSIEVTEPTDPKVISFHYTTSECFNDGELETVAPFRCLAAVPPEGSTRAWILPGCQSLDRESREAWLLICSPSLAFDLQTFRHYTRRHQQGEPSSAQQPINSPELPIFQQITNYLMDSIWRMMHMFFNSEDDSIVYLKFYTGQTGGHIQDHGQSEIGSQIWRTLAWIPLRIVIFLREILCSFSFATYFSVKLMDVMNRSLQTNANSMFGRRRLLVDNKII</sequence>
<dbReference type="GeneID" id="20316195"/>
<keyword evidence="2" id="KW-1185">Reference proteome</keyword>
<reference evidence="1 2" key="1">
    <citation type="submission" date="2013-11" db="EMBL/GenBank/DDBJ databases">
        <title>Opisthorchis viverrini - life in the bile duct.</title>
        <authorList>
            <person name="Young N.D."/>
            <person name="Nagarajan N."/>
            <person name="Lin S.J."/>
            <person name="Korhonen P.K."/>
            <person name="Jex A.R."/>
            <person name="Hall R.S."/>
            <person name="Safavi-Hemami H."/>
            <person name="Kaewkong W."/>
            <person name="Bertrand D."/>
            <person name="Gao S."/>
            <person name="Seet Q."/>
            <person name="Wongkham S."/>
            <person name="Teh B.T."/>
            <person name="Wongkham C."/>
            <person name="Intapan P.M."/>
            <person name="Maleewong W."/>
            <person name="Yang X."/>
            <person name="Hu M."/>
            <person name="Wang Z."/>
            <person name="Hofmann A."/>
            <person name="Sternberg P.W."/>
            <person name="Tan P."/>
            <person name="Wang J."/>
            <person name="Gasser R.B."/>
        </authorList>
    </citation>
    <scope>NUCLEOTIDE SEQUENCE [LARGE SCALE GENOMIC DNA]</scope>
</reference>
<name>A0A075A7W5_OPIVI</name>
<organism evidence="1 2">
    <name type="scientific">Opisthorchis viverrini</name>
    <name type="common">Southeast Asian liver fluke</name>
    <dbReference type="NCBI Taxonomy" id="6198"/>
    <lineage>
        <taxon>Eukaryota</taxon>
        <taxon>Metazoa</taxon>
        <taxon>Spiralia</taxon>
        <taxon>Lophotrochozoa</taxon>
        <taxon>Platyhelminthes</taxon>
        <taxon>Trematoda</taxon>
        <taxon>Digenea</taxon>
        <taxon>Opisthorchiida</taxon>
        <taxon>Opisthorchiata</taxon>
        <taxon>Opisthorchiidae</taxon>
        <taxon>Opisthorchis</taxon>
    </lineage>
</organism>
<accession>A0A075A7W5</accession>
<evidence type="ECO:0000313" key="2">
    <source>
        <dbReference type="Proteomes" id="UP000054324"/>
    </source>
</evidence>
<proteinExistence type="predicted"/>